<dbReference type="Proteomes" id="UP000028045">
    <property type="component" value="Unassembled WGS sequence"/>
</dbReference>
<evidence type="ECO:0000313" key="8">
    <source>
        <dbReference type="EMBL" id="KEY66112.1"/>
    </source>
</evidence>
<feature type="region of interest" description="Disordered" evidence="5">
    <location>
        <begin position="22"/>
        <end position="63"/>
    </location>
</feature>
<name>A0A084ALD3_STACB</name>
<feature type="compositionally biased region" description="Basic residues" evidence="5">
    <location>
        <begin position="104"/>
        <end position="114"/>
    </location>
</feature>
<keyword evidence="9" id="KW-1185">Reference proteome</keyword>
<evidence type="ECO:0000259" key="7">
    <source>
        <dbReference type="Pfam" id="PF00150"/>
    </source>
</evidence>
<feature type="region of interest" description="Disordered" evidence="5">
    <location>
        <begin position="77"/>
        <end position="114"/>
    </location>
</feature>
<reference evidence="8 9" key="1">
    <citation type="journal article" date="2014" name="BMC Genomics">
        <title>Comparative genome sequencing reveals chemotype-specific gene clusters in the toxigenic black mold Stachybotrys.</title>
        <authorList>
            <person name="Semeiks J."/>
            <person name="Borek D."/>
            <person name="Otwinowski Z."/>
            <person name="Grishin N.V."/>
        </authorList>
    </citation>
    <scope>NUCLEOTIDE SEQUENCE [LARGE SCALE GENOMIC DNA]</scope>
    <source>
        <strain evidence="9">CBS 109288 / IBT 7711</strain>
    </source>
</reference>
<feature type="transmembrane region" description="Helical" evidence="6">
    <location>
        <begin position="120"/>
        <end position="139"/>
    </location>
</feature>
<evidence type="ECO:0000256" key="4">
    <source>
        <dbReference type="RuleBase" id="RU361153"/>
    </source>
</evidence>
<evidence type="ECO:0000256" key="3">
    <source>
        <dbReference type="ARBA" id="ARBA00023295"/>
    </source>
</evidence>
<comment type="similarity">
    <text evidence="1 4">Belongs to the glycosyl hydrolase 5 (cellulase A) family.</text>
</comment>
<keyword evidence="6" id="KW-1133">Transmembrane helix</keyword>
<dbReference type="InterPro" id="IPR001547">
    <property type="entry name" value="Glyco_hydro_5"/>
</dbReference>
<keyword evidence="6" id="KW-0472">Membrane</keyword>
<dbReference type="OrthoDB" id="442731at2759"/>
<keyword evidence="6" id="KW-0812">Transmembrane</keyword>
<evidence type="ECO:0000256" key="2">
    <source>
        <dbReference type="ARBA" id="ARBA00022801"/>
    </source>
</evidence>
<feature type="compositionally biased region" description="Basic and acidic residues" evidence="5">
    <location>
        <begin position="34"/>
        <end position="43"/>
    </location>
</feature>
<dbReference type="InterPro" id="IPR017853">
    <property type="entry name" value="GH"/>
</dbReference>
<dbReference type="GO" id="GO:0004553">
    <property type="term" value="F:hydrolase activity, hydrolyzing O-glycosyl compounds"/>
    <property type="evidence" value="ECO:0007669"/>
    <property type="project" value="InterPro"/>
</dbReference>
<dbReference type="PANTHER" id="PTHR31263">
    <property type="entry name" value="CELLULASE FAMILY PROTEIN (AFU_ORTHOLOGUE AFUA_5G14560)"/>
    <property type="match status" value="1"/>
</dbReference>
<proteinExistence type="inferred from homology"/>
<evidence type="ECO:0000256" key="5">
    <source>
        <dbReference type="SAM" id="MobiDB-lite"/>
    </source>
</evidence>
<evidence type="ECO:0000313" key="9">
    <source>
        <dbReference type="Proteomes" id="UP000028045"/>
    </source>
</evidence>
<dbReference type="Pfam" id="PF00150">
    <property type="entry name" value="Cellulase"/>
    <property type="match status" value="1"/>
</dbReference>
<dbReference type="EMBL" id="KL648669">
    <property type="protein sequence ID" value="KEY66112.1"/>
    <property type="molecule type" value="Genomic_DNA"/>
</dbReference>
<keyword evidence="3 4" id="KW-0326">Glycosidase</keyword>
<evidence type="ECO:0000256" key="6">
    <source>
        <dbReference type="SAM" id="Phobius"/>
    </source>
</evidence>
<dbReference type="SUPFAM" id="SSF51445">
    <property type="entry name" value="(Trans)glycosidases"/>
    <property type="match status" value="1"/>
</dbReference>
<keyword evidence="2 4" id="KW-0378">Hydrolase</keyword>
<dbReference type="HOGENOM" id="CLU_020735_3_0_1"/>
<dbReference type="Gene3D" id="3.20.20.80">
    <property type="entry name" value="Glycosidases"/>
    <property type="match status" value="1"/>
</dbReference>
<feature type="domain" description="Glycoside hydrolase family 5" evidence="7">
    <location>
        <begin position="221"/>
        <end position="494"/>
    </location>
</feature>
<dbReference type="PANTHER" id="PTHR31263:SF0">
    <property type="entry name" value="CELLULASE FAMILY PROTEIN (AFU_ORTHOLOGUE AFUA_5G14560)"/>
    <property type="match status" value="1"/>
</dbReference>
<gene>
    <name evidence="8" type="ORF">S7711_05286</name>
</gene>
<evidence type="ECO:0000256" key="1">
    <source>
        <dbReference type="ARBA" id="ARBA00005641"/>
    </source>
</evidence>
<dbReference type="AlphaFoldDB" id="A0A084ALD3"/>
<accession>A0A084ALD3</accession>
<dbReference type="GO" id="GO:0000272">
    <property type="term" value="P:polysaccharide catabolic process"/>
    <property type="evidence" value="ECO:0007669"/>
    <property type="project" value="InterPro"/>
</dbReference>
<protein>
    <recommendedName>
        <fullName evidence="7">Glycoside hydrolase family 5 domain-containing protein</fullName>
    </recommendedName>
</protein>
<sequence length="530" mass="59555">MSNGDRALRLLRLVASGWSSGANDARQLVPLGAGDERSTDGRRRASASATPATAFPDYASDNGSRADLEAASLRELSSTPTTLGSDTEAAPSPAPTSTPPSRGCFHRRPRKRSPPRRRRCTMILYFLLLLVASYLVYFWRNEKARKVRWKPDPKSELFSKRPLPPPLERMSITQYELPLRTSGRHIVDGRGHRFKLASINWYGASDELFVPGGLDIQHRSVIARTIKRLGFNSVRLPYADELVMLNPTILPHLVTANTDLAGLRAMDVFEAVVTALTDAGLAVIINNHITSATWCCGADPCDAGWANDHLGNLCRVKQTENEWIEHWETVMSRFLDNPLVIGADLRNEVRGLWGTMPWSKWAAAAERCGNHLLGMKSDWLIVVEGTESANDLSGAATRPVKLKVPNRLVYSSHIYGWSGWGSRDGRFSQRSYASFVKTMRYNWGYLVENDTAPVWVGELGAPDHPSLGDAHYWQNMWRYLKAVDADFGYWALNPRKPANNARERYSLIKDDWITPVVDYRMKDMVELMRQ</sequence>
<organism evidence="8 9">
    <name type="scientific">Stachybotrys chartarum (strain CBS 109288 / IBT 7711)</name>
    <name type="common">Toxic black mold</name>
    <name type="synonym">Stilbospora chartarum</name>
    <dbReference type="NCBI Taxonomy" id="1280523"/>
    <lineage>
        <taxon>Eukaryota</taxon>
        <taxon>Fungi</taxon>
        <taxon>Dikarya</taxon>
        <taxon>Ascomycota</taxon>
        <taxon>Pezizomycotina</taxon>
        <taxon>Sordariomycetes</taxon>
        <taxon>Hypocreomycetidae</taxon>
        <taxon>Hypocreales</taxon>
        <taxon>Stachybotryaceae</taxon>
        <taxon>Stachybotrys</taxon>
    </lineage>
</organism>